<gene>
    <name evidence="1" type="ORF">FRZ06_07455</name>
</gene>
<dbReference type="Proteomes" id="UP000594014">
    <property type="component" value="Chromosome"/>
</dbReference>
<keyword evidence="1" id="KW-0547">Nucleotide-binding</keyword>
<name>A0ACD1AA11_9FIRM</name>
<keyword evidence="1" id="KW-0067">ATP-binding</keyword>
<proteinExistence type="predicted"/>
<organism evidence="1 2">
    <name type="scientific">Anoxybacterium hadale</name>
    <dbReference type="NCBI Taxonomy" id="3408580"/>
    <lineage>
        <taxon>Bacteria</taxon>
        <taxon>Bacillati</taxon>
        <taxon>Bacillota</taxon>
        <taxon>Clostridia</taxon>
        <taxon>Peptostreptococcales</taxon>
        <taxon>Anaerovoracaceae</taxon>
        <taxon>Anoxybacterium</taxon>
    </lineage>
</organism>
<sequence>MGMLLEVNQLTKEYKRGRGTFRAVDEVSFAMSEGEFVSIRGRSGSGKSTLVNLITGLLRPTGGSVFLDGQNVFELDDQKYSYLRNSRLGYVPQGQSALSNLTVMDNLRLPFFLNKRNGEPSERAAALLEQVGISHLVKAYPAQLSGGELKRVAIARALILSPELLIADEPTSDLDLQTTKEVLELLASVAQRGTAVLMVTHEAEASEYCGRTLFMESGKLV</sequence>
<protein>
    <submittedName>
        <fullName evidence="1">ABC transporter ATP-binding protein</fullName>
    </submittedName>
</protein>
<evidence type="ECO:0000313" key="1">
    <source>
        <dbReference type="EMBL" id="QOX63192.1"/>
    </source>
</evidence>
<keyword evidence="2" id="KW-1185">Reference proteome</keyword>
<dbReference type="EMBL" id="CP042469">
    <property type="protein sequence ID" value="QOX63192.1"/>
    <property type="molecule type" value="Genomic_DNA"/>
</dbReference>
<reference evidence="1" key="1">
    <citation type="submission" date="2019-08" db="EMBL/GenBank/DDBJ databases">
        <title>Genome sequence of Clostridiales bacterium MT110.</title>
        <authorList>
            <person name="Cao J."/>
        </authorList>
    </citation>
    <scope>NUCLEOTIDE SEQUENCE</scope>
    <source>
        <strain evidence="1">MT110</strain>
    </source>
</reference>
<accession>A0ACD1AA11</accession>
<evidence type="ECO:0000313" key="2">
    <source>
        <dbReference type="Proteomes" id="UP000594014"/>
    </source>
</evidence>